<keyword evidence="9" id="KW-1185">Reference proteome</keyword>
<evidence type="ECO:0000313" key="9">
    <source>
        <dbReference type="Proteomes" id="UP000765507"/>
    </source>
</evidence>
<sequence>MSQGHARGKRLTMAEDSLSHPALDKAAGEEFLQEAFQIILEEAVRKGTDVAEKVCDWREPQDLQKILDLEMRSSGEPRQRVLALCRDVIRYSVKTCHPRFFNQLFSGLDPHALAGRMITETLNTSQYTYEIAPVFVLMEEVVLKTLRELIGWGSGDGIFCPGGSLSNIYAMNVARYQRFPDSKRTGIWALPRLAVFTSQECHYSVQKGAAFLGIGTDNIYLVGVDERGKMIPADLEKLINKATSEGACPFFVNATCGTTVLGAFDPLADVADVCERHGVWFHVDAAWGGSALLSRRHRHLCMG</sequence>
<evidence type="ECO:0000256" key="2">
    <source>
        <dbReference type="ARBA" id="ARBA00009533"/>
    </source>
</evidence>
<dbReference type="SUPFAM" id="SSF53383">
    <property type="entry name" value="PLP-dependent transferases"/>
    <property type="match status" value="1"/>
</dbReference>
<dbReference type="InterPro" id="IPR015421">
    <property type="entry name" value="PyrdxlP-dep_Trfase_major"/>
</dbReference>
<keyword evidence="4" id="KW-0210">Decarboxylase</keyword>
<name>A0A8T1S1P2_CHESE</name>
<evidence type="ECO:0000313" key="8">
    <source>
        <dbReference type="EMBL" id="KAG6923042.1"/>
    </source>
</evidence>
<dbReference type="GO" id="GO:0030170">
    <property type="term" value="F:pyridoxal phosphate binding"/>
    <property type="evidence" value="ECO:0007669"/>
    <property type="project" value="InterPro"/>
</dbReference>
<dbReference type="OrthoDB" id="392571at2759"/>
<comment type="similarity">
    <text evidence="2 7">Belongs to the group II decarboxylase family.</text>
</comment>
<dbReference type="PANTHER" id="PTHR45677:SF8">
    <property type="entry name" value="CYSTEINE SULFINIC ACID DECARBOXYLASE"/>
    <property type="match status" value="1"/>
</dbReference>
<dbReference type="InterPro" id="IPR015424">
    <property type="entry name" value="PyrdxlP-dep_Trfase"/>
</dbReference>
<dbReference type="InterPro" id="IPR002129">
    <property type="entry name" value="PyrdxlP-dep_de-COase"/>
</dbReference>
<dbReference type="PANTHER" id="PTHR45677">
    <property type="entry name" value="GLUTAMATE DECARBOXYLASE-RELATED"/>
    <property type="match status" value="1"/>
</dbReference>
<gene>
    <name evidence="8" type="primary">CSAD</name>
    <name evidence="8" type="ORF">G0U57_000092</name>
</gene>
<evidence type="ECO:0000256" key="3">
    <source>
        <dbReference type="ARBA" id="ARBA00011738"/>
    </source>
</evidence>
<protein>
    <submittedName>
        <fullName evidence="8">Cysteine sulfinic acid decarboxylase</fullName>
    </submittedName>
</protein>
<dbReference type="EMBL" id="JAHGAV010001018">
    <property type="protein sequence ID" value="KAG6923042.1"/>
    <property type="molecule type" value="Genomic_DNA"/>
</dbReference>
<dbReference type="GO" id="GO:0005737">
    <property type="term" value="C:cytoplasm"/>
    <property type="evidence" value="ECO:0007669"/>
    <property type="project" value="TreeGrafter"/>
</dbReference>
<evidence type="ECO:0000256" key="1">
    <source>
        <dbReference type="ARBA" id="ARBA00001933"/>
    </source>
</evidence>
<evidence type="ECO:0000256" key="6">
    <source>
        <dbReference type="ARBA" id="ARBA00023239"/>
    </source>
</evidence>
<keyword evidence="6 7" id="KW-0456">Lyase</keyword>
<evidence type="ECO:0000256" key="7">
    <source>
        <dbReference type="RuleBase" id="RU000382"/>
    </source>
</evidence>
<organism evidence="8 9">
    <name type="scientific">Chelydra serpentina</name>
    <name type="common">Snapping turtle</name>
    <name type="synonym">Testudo serpentina</name>
    <dbReference type="NCBI Taxonomy" id="8475"/>
    <lineage>
        <taxon>Eukaryota</taxon>
        <taxon>Metazoa</taxon>
        <taxon>Chordata</taxon>
        <taxon>Craniata</taxon>
        <taxon>Vertebrata</taxon>
        <taxon>Euteleostomi</taxon>
        <taxon>Archelosauria</taxon>
        <taxon>Testudinata</taxon>
        <taxon>Testudines</taxon>
        <taxon>Cryptodira</taxon>
        <taxon>Durocryptodira</taxon>
        <taxon>Americhelydia</taxon>
        <taxon>Chelydroidea</taxon>
        <taxon>Chelydridae</taxon>
        <taxon>Chelydra</taxon>
    </lineage>
</organism>
<dbReference type="Pfam" id="PF00282">
    <property type="entry name" value="Pyridoxal_deC"/>
    <property type="match status" value="1"/>
</dbReference>
<keyword evidence="5 7" id="KW-0663">Pyridoxal phosphate</keyword>
<accession>A0A8T1S1P2</accession>
<evidence type="ECO:0000256" key="5">
    <source>
        <dbReference type="ARBA" id="ARBA00022898"/>
    </source>
</evidence>
<evidence type="ECO:0000256" key="4">
    <source>
        <dbReference type="ARBA" id="ARBA00022793"/>
    </source>
</evidence>
<comment type="caution">
    <text evidence="8">The sequence shown here is derived from an EMBL/GenBank/DDBJ whole genome shotgun (WGS) entry which is preliminary data.</text>
</comment>
<comment type="subunit">
    <text evidence="3">Homodimer.</text>
</comment>
<dbReference type="Gene3D" id="3.90.1150.170">
    <property type="match status" value="1"/>
</dbReference>
<dbReference type="GO" id="GO:0019752">
    <property type="term" value="P:carboxylic acid metabolic process"/>
    <property type="evidence" value="ECO:0007669"/>
    <property type="project" value="InterPro"/>
</dbReference>
<comment type="cofactor">
    <cofactor evidence="1 7">
        <name>pyridoxal 5'-phosphate</name>
        <dbReference type="ChEBI" id="CHEBI:597326"/>
    </cofactor>
</comment>
<reference evidence="8 9" key="1">
    <citation type="journal article" date="2020" name="G3 (Bethesda)">
        <title>Draft Genome of the Common Snapping Turtle, Chelydra serpentina, a Model for Phenotypic Plasticity in Reptiles.</title>
        <authorList>
            <person name="Das D."/>
            <person name="Singh S.K."/>
            <person name="Bierstedt J."/>
            <person name="Erickson A."/>
            <person name="Galli G.L.J."/>
            <person name="Crossley D.A. 2nd"/>
            <person name="Rhen T."/>
        </authorList>
    </citation>
    <scope>NUCLEOTIDE SEQUENCE [LARGE SCALE GENOMIC DNA]</scope>
    <source>
        <strain evidence="8">KW</strain>
    </source>
</reference>
<dbReference type="Gene3D" id="3.40.640.10">
    <property type="entry name" value="Type I PLP-dependent aspartate aminotransferase-like (Major domain)"/>
    <property type="match status" value="1"/>
</dbReference>
<dbReference type="GO" id="GO:0004782">
    <property type="term" value="F:sulfinoalanine decarboxylase activity"/>
    <property type="evidence" value="ECO:0007669"/>
    <property type="project" value="TreeGrafter"/>
</dbReference>
<proteinExistence type="inferred from homology"/>
<dbReference type="Proteomes" id="UP000765507">
    <property type="component" value="Unassembled WGS sequence"/>
</dbReference>
<dbReference type="GO" id="GO:0042412">
    <property type="term" value="P:taurine biosynthetic process"/>
    <property type="evidence" value="ECO:0007669"/>
    <property type="project" value="TreeGrafter"/>
</dbReference>
<dbReference type="AlphaFoldDB" id="A0A8T1S1P2"/>